<dbReference type="EMBL" id="PFMC01000056">
    <property type="protein sequence ID" value="PIY94812.1"/>
    <property type="molecule type" value="Genomic_DNA"/>
</dbReference>
<evidence type="ECO:0000256" key="2">
    <source>
        <dbReference type="ARBA" id="ARBA00005751"/>
    </source>
</evidence>
<comment type="subcellular location">
    <subcellularLocation>
        <location evidence="10">Cell membrane</location>
        <topology evidence="10">Multi-pass membrane protein</topology>
    </subcellularLocation>
    <subcellularLocation>
        <location evidence="1 12">Membrane</location>
        <topology evidence="1 12">Multi-pass membrane protein</topology>
    </subcellularLocation>
</comment>
<dbReference type="Proteomes" id="UP000228689">
    <property type="component" value="Unassembled WGS sequence"/>
</dbReference>
<dbReference type="HAMAP" id="MF_01465">
    <property type="entry name" value="SecY"/>
    <property type="match status" value="1"/>
</dbReference>
<evidence type="ECO:0000256" key="5">
    <source>
        <dbReference type="ARBA" id="ARBA00022927"/>
    </source>
</evidence>
<evidence type="ECO:0000256" key="12">
    <source>
        <dbReference type="RuleBase" id="RU003484"/>
    </source>
</evidence>
<keyword evidence="4 10" id="KW-0812">Transmembrane</keyword>
<dbReference type="PROSITE" id="PS00756">
    <property type="entry name" value="SECY_2"/>
    <property type="match status" value="1"/>
</dbReference>
<evidence type="ECO:0000313" key="14">
    <source>
        <dbReference type="EMBL" id="PIY94812.1"/>
    </source>
</evidence>
<feature type="transmembrane region" description="Helical" evidence="10">
    <location>
        <begin position="18"/>
        <end position="36"/>
    </location>
</feature>
<feature type="transmembrane region" description="Helical" evidence="10">
    <location>
        <begin position="307"/>
        <end position="329"/>
    </location>
</feature>
<dbReference type="PIRSF" id="PIRSF004557">
    <property type="entry name" value="SecY"/>
    <property type="match status" value="1"/>
</dbReference>
<keyword evidence="7 10" id="KW-0811">Translocation</keyword>
<feature type="transmembrane region" description="Helical" evidence="10">
    <location>
        <begin position="112"/>
        <end position="129"/>
    </location>
</feature>
<evidence type="ECO:0000256" key="4">
    <source>
        <dbReference type="ARBA" id="ARBA00022692"/>
    </source>
</evidence>
<feature type="transmembrane region" description="Helical" evidence="10">
    <location>
        <begin position="361"/>
        <end position="383"/>
    </location>
</feature>
<feature type="transmembrane region" description="Helical" evidence="10">
    <location>
        <begin position="264"/>
        <end position="287"/>
    </location>
</feature>
<feature type="transmembrane region" description="Helical" evidence="10">
    <location>
        <begin position="70"/>
        <end position="92"/>
    </location>
</feature>
<dbReference type="NCBIfam" id="TIGR00967">
    <property type="entry name" value="3a0501s007"/>
    <property type="match status" value="1"/>
</dbReference>
<dbReference type="InterPro" id="IPR026593">
    <property type="entry name" value="SecY"/>
</dbReference>
<feature type="transmembrane region" description="Helical" evidence="10">
    <location>
        <begin position="149"/>
        <end position="166"/>
    </location>
</feature>
<dbReference type="PANTHER" id="PTHR10906">
    <property type="entry name" value="SECY/SEC61-ALPHA FAMILY MEMBER"/>
    <property type="match status" value="1"/>
</dbReference>
<dbReference type="GO" id="GO:0065002">
    <property type="term" value="P:intracellular protein transmembrane transport"/>
    <property type="evidence" value="ECO:0007669"/>
    <property type="project" value="UniProtKB-UniRule"/>
</dbReference>
<dbReference type="InterPro" id="IPR030659">
    <property type="entry name" value="SecY_CS"/>
</dbReference>
<evidence type="ECO:0000256" key="9">
    <source>
        <dbReference type="ARBA" id="ARBA00039733"/>
    </source>
</evidence>
<accession>A0A2M7RE84</accession>
<evidence type="ECO:0000256" key="10">
    <source>
        <dbReference type="HAMAP-Rule" id="MF_01465"/>
    </source>
</evidence>
<evidence type="ECO:0000313" key="15">
    <source>
        <dbReference type="Proteomes" id="UP000228689"/>
    </source>
</evidence>
<comment type="subunit">
    <text evidence="10">Component of the Sec protein translocase complex. Heterotrimer consisting of SecY, SecE and SecG subunits. The heterotrimers can form oligomers, although 1 heterotrimer is thought to be able to translocate proteins. Interacts with the ribosome. Interacts with SecDF, and other proteins may be involved. Interacts with SecA.</text>
</comment>
<dbReference type="PRINTS" id="PR00303">
    <property type="entry name" value="SECYTRNLCASE"/>
</dbReference>
<evidence type="ECO:0000256" key="8">
    <source>
        <dbReference type="ARBA" id="ARBA00023136"/>
    </source>
</evidence>
<keyword evidence="3 10" id="KW-0813">Transport</keyword>
<dbReference type="InterPro" id="IPR023201">
    <property type="entry name" value="SecY_dom_sf"/>
</dbReference>
<feature type="transmembrane region" description="Helical" evidence="10">
    <location>
        <begin position="178"/>
        <end position="195"/>
    </location>
</feature>
<comment type="caution">
    <text evidence="14">The sequence shown here is derived from an EMBL/GenBank/DDBJ whole genome shotgun (WGS) entry which is preliminary data.</text>
</comment>
<dbReference type="InterPro" id="IPR002208">
    <property type="entry name" value="SecY/SEC61-alpha"/>
</dbReference>
<dbReference type="GO" id="GO:0006605">
    <property type="term" value="P:protein targeting"/>
    <property type="evidence" value="ECO:0007669"/>
    <property type="project" value="UniProtKB-UniRule"/>
</dbReference>
<comment type="function">
    <text evidence="10 11">The central subunit of the protein translocation channel SecYEG. Consists of two halves formed by TMs 1-5 and 6-10. These two domains form a lateral gate at the front which open onto the bilayer between TMs 2 and 7, and are clamped together by SecE at the back. The channel is closed by both a pore ring composed of hydrophobic SecY resides and a short helix (helix 2A) on the extracellular side of the membrane which forms a plug. The plug probably moves laterally to allow the channel to open. The ring and the pore may move independently.</text>
</comment>
<dbReference type="Gene3D" id="1.10.3370.10">
    <property type="entry name" value="SecY subunit domain"/>
    <property type="match status" value="1"/>
</dbReference>
<dbReference type="PROSITE" id="PS00755">
    <property type="entry name" value="SECY_1"/>
    <property type="match status" value="1"/>
</dbReference>
<gene>
    <name evidence="10" type="primary">secY</name>
    <name evidence="14" type="ORF">COY67_01945</name>
</gene>
<evidence type="ECO:0000256" key="1">
    <source>
        <dbReference type="ARBA" id="ARBA00004141"/>
    </source>
</evidence>
<dbReference type="GO" id="GO:0043952">
    <property type="term" value="P:protein transport by the Sec complex"/>
    <property type="evidence" value="ECO:0007669"/>
    <property type="project" value="UniProtKB-UniRule"/>
</dbReference>
<comment type="similarity">
    <text evidence="2 10 13">Belongs to the SecY/SEC61-alpha family.</text>
</comment>
<evidence type="ECO:0000256" key="7">
    <source>
        <dbReference type="ARBA" id="ARBA00023010"/>
    </source>
</evidence>
<evidence type="ECO:0000256" key="3">
    <source>
        <dbReference type="ARBA" id="ARBA00022448"/>
    </source>
</evidence>
<evidence type="ECO:0000256" key="6">
    <source>
        <dbReference type="ARBA" id="ARBA00022989"/>
    </source>
</evidence>
<keyword evidence="8 10" id="KW-0472">Membrane</keyword>
<sequence>MWQKLIQIWKTKDIRKDILFVFAMLIIFRIAAHIPIPGIDVTGLKEFFASNQILGLLNIFSGGGMENFSVVMLGIAPYITASIILQLLTMIVPALERLSKEGAAGRQKINKWTRWLTIPLAMLQSYGFITILQRQSQLDILTNLSTGQFARAIVTIVAGTIFLMWIGELISERKVGNGISLLIFAGIVSGIPVALQRTIAVFDPAQLFNLLIFILIAVVTIVVIVIITEGQRNVPVNYARRIRGHRAYGGVATHLPLRVNMAGVIPIIFAISIVLFPPMIAQFFVRAQAVWVAGSAQFIIDLFQNQVFYGIFYFTLVVAFTYFYTFIVFHPAQLAENLQKQGGFIPGIRPGRHTEVYIKNIVSRIILAGALFLGTVAILPIIMQPITGVSTMVIGGTSLLIVVSVVIESMKQIESQLVMRDYDGF</sequence>
<dbReference type="AlphaFoldDB" id="A0A2M7RE84"/>
<protein>
    <recommendedName>
        <fullName evidence="9 10">Protein translocase subunit SecY</fullName>
    </recommendedName>
</protein>
<reference evidence="15" key="1">
    <citation type="submission" date="2017-09" db="EMBL/GenBank/DDBJ databases">
        <title>Depth-based differentiation of microbial function through sediment-hosted aquifers and enrichment of novel symbionts in the deep terrestrial subsurface.</title>
        <authorList>
            <person name="Probst A.J."/>
            <person name="Ladd B."/>
            <person name="Jarett J.K."/>
            <person name="Geller-Mcgrath D.E."/>
            <person name="Sieber C.M.K."/>
            <person name="Emerson J.B."/>
            <person name="Anantharaman K."/>
            <person name="Thomas B.C."/>
            <person name="Malmstrom R."/>
            <person name="Stieglmeier M."/>
            <person name="Klingl A."/>
            <person name="Woyke T."/>
            <person name="Ryan C.M."/>
            <person name="Banfield J.F."/>
        </authorList>
    </citation>
    <scope>NUCLEOTIDE SEQUENCE [LARGE SCALE GENOMIC DNA]</scope>
</reference>
<name>A0A2M7RE84_9BACT</name>
<keyword evidence="6 10" id="KW-1133">Transmembrane helix</keyword>
<dbReference type="GO" id="GO:0005886">
    <property type="term" value="C:plasma membrane"/>
    <property type="evidence" value="ECO:0007669"/>
    <property type="project" value="UniProtKB-SubCell"/>
</dbReference>
<feature type="transmembrane region" description="Helical" evidence="10">
    <location>
        <begin position="389"/>
        <end position="407"/>
    </location>
</feature>
<evidence type="ECO:0000256" key="11">
    <source>
        <dbReference type="RuleBase" id="RU000537"/>
    </source>
</evidence>
<evidence type="ECO:0000256" key="13">
    <source>
        <dbReference type="RuleBase" id="RU004349"/>
    </source>
</evidence>
<dbReference type="Pfam" id="PF00344">
    <property type="entry name" value="SecY"/>
    <property type="match status" value="1"/>
</dbReference>
<organism evidence="14 15">
    <name type="scientific">Candidatus Komeilibacteria bacterium CG_4_10_14_0_8_um_filter_37_78</name>
    <dbReference type="NCBI Taxonomy" id="1974471"/>
    <lineage>
        <taxon>Bacteria</taxon>
        <taxon>Candidatus Komeiliibacteriota</taxon>
    </lineage>
</organism>
<keyword evidence="5 10" id="KW-0653">Protein transport</keyword>
<keyword evidence="10" id="KW-1003">Cell membrane</keyword>
<dbReference type="SUPFAM" id="SSF103491">
    <property type="entry name" value="Preprotein translocase SecY subunit"/>
    <property type="match status" value="1"/>
</dbReference>
<dbReference type="FunFam" id="1.10.3370.10:FF:000001">
    <property type="entry name" value="Preprotein translocase subunit SecY"/>
    <property type="match status" value="1"/>
</dbReference>
<proteinExistence type="inferred from homology"/>
<feature type="transmembrane region" description="Helical" evidence="10">
    <location>
        <begin position="207"/>
        <end position="227"/>
    </location>
</feature>